<dbReference type="InterPro" id="IPR036291">
    <property type="entry name" value="NAD(P)-bd_dom_sf"/>
</dbReference>
<reference evidence="4 5" key="1">
    <citation type="submission" date="2023-07" db="EMBL/GenBank/DDBJ databases">
        <title>Sequencing the genomes of 1000 actinobacteria strains.</title>
        <authorList>
            <person name="Klenk H.-P."/>
        </authorList>
    </citation>
    <scope>NUCLEOTIDE SEQUENCE [LARGE SCALE GENOMIC DNA]</scope>
    <source>
        <strain evidence="4 5">DSM 20167</strain>
    </source>
</reference>
<dbReference type="InterPro" id="IPR046346">
    <property type="entry name" value="Aminoacid_DH-like_N_sf"/>
</dbReference>
<proteinExistence type="predicted"/>
<dbReference type="PANTHER" id="PTHR21089:SF1">
    <property type="entry name" value="BIFUNCTIONAL 3-DEHYDROQUINATE DEHYDRATASE_SHIKIMATE DEHYDROGENASE, CHLOROPLASTIC"/>
    <property type="match status" value="1"/>
</dbReference>
<feature type="domain" description="Shikimate dehydrogenase substrate binding N-terminal" evidence="3">
    <location>
        <begin position="12"/>
        <end position="95"/>
    </location>
</feature>
<keyword evidence="2" id="KW-0028">Amino-acid biosynthesis</keyword>
<evidence type="ECO:0000256" key="2">
    <source>
        <dbReference type="ARBA" id="ARBA00023141"/>
    </source>
</evidence>
<evidence type="ECO:0000256" key="1">
    <source>
        <dbReference type="ARBA" id="ARBA00004871"/>
    </source>
</evidence>
<dbReference type="PANTHER" id="PTHR21089">
    <property type="entry name" value="SHIKIMATE DEHYDROGENASE"/>
    <property type="match status" value="1"/>
</dbReference>
<dbReference type="RefSeq" id="WP_310287575.1">
    <property type="nucleotide sequence ID" value="NZ_BAAAWO010000001.1"/>
</dbReference>
<comment type="caution">
    <text evidence="4">The sequence shown here is derived from an EMBL/GenBank/DDBJ whole genome shotgun (WGS) entry which is preliminary data.</text>
</comment>
<dbReference type="EMBL" id="JAVDYI010000001">
    <property type="protein sequence ID" value="MDR7356633.1"/>
    <property type="molecule type" value="Genomic_DNA"/>
</dbReference>
<keyword evidence="4" id="KW-0560">Oxidoreductase</keyword>
<organism evidence="4 5">
    <name type="scientific">Paeniglutamicibacter sulfureus</name>
    <dbReference type="NCBI Taxonomy" id="43666"/>
    <lineage>
        <taxon>Bacteria</taxon>
        <taxon>Bacillati</taxon>
        <taxon>Actinomycetota</taxon>
        <taxon>Actinomycetes</taxon>
        <taxon>Micrococcales</taxon>
        <taxon>Micrococcaceae</taxon>
        <taxon>Paeniglutamicibacter</taxon>
    </lineage>
</organism>
<comment type="pathway">
    <text evidence="1">Metabolic intermediate biosynthesis; chorismate biosynthesis; chorismate from D-erythrose 4-phosphate and phosphoenolpyruvate: step 4/7.</text>
</comment>
<keyword evidence="2" id="KW-0057">Aromatic amino acid biosynthesis</keyword>
<dbReference type="Proteomes" id="UP001183817">
    <property type="component" value="Unassembled WGS sequence"/>
</dbReference>
<dbReference type="Gene3D" id="3.40.50.720">
    <property type="entry name" value="NAD(P)-binding Rossmann-like Domain"/>
    <property type="match status" value="1"/>
</dbReference>
<dbReference type="Pfam" id="PF08501">
    <property type="entry name" value="Shikimate_dh_N"/>
    <property type="match status" value="1"/>
</dbReference>
<keyword evidence="5" id="KW-1185">Reference proteome</keyword>
<evidence type="ECO:0000313" key="4">
    <source>
        <dbReference type="EMBL" id="MDR7356633.1"/>
    </source>
</evidence>
<name>A0ABU2BDD3_9MICC</name>
<dbReference type="CDD" id="cd01065">
    <property type="entry name" value="NAD_bind_Shikimate_DH"/>
    <property type="match status" value="1"/>
</dbReference>
<sequence>MSSAAAACRAAVLGHPIGHSRSPLLHSAAYRALGVDIDYTAIDMLPQEAGSFAARLRTEPGWVGVSVTMPLKAALIPHLDVLSERVLRLGALNTVVVEHLAGSVRLTGHNTDVDGIVRAMEEVLPARRGDDAPRENPRAAILGAGNTALAALEACALLGYTHVDLVVRNPQRAAAALVLAETLGLACATVDVAAAAARLADYGSVISTLPAHAADSLIAPLGLGLTPARSGVLAPGAVLLDVAYDPWPSEIAAAWEAAGGTVVSGMSMLVHQGVEQVKYFSGIQDADWRHVTNVMCDAVGLSRP</sequence>
<dbReference type="InterPro" id="IPR013708">
    <property type="entry name" value="Shikimate_DH-bd_N"/>
</dbReference>
<protein>
    <submittedName>
        <fullName evidence="4">Shikimate dehydrogenase</fullName>
        <ecNumber evidence="4">1.1.1.25</ecNumber>
    </submittedName>
</protein>
<evidence type="ECO:0000259" key="3">
    <source>
        <dbReference type="Pfam" id="PF08501"/>
    </source>
</evidence>
<gene>
    <name evidence="4" type="ORF">J2S64_000324</name>
</gene>
<dbReference type="Gene3D" id="3.40.50.10860">
    <property type="entry name" value="Leucine Dehydrogenase, chain A, domain 1"/>
    <property type="match status" value="1"/>
</dbReference>
<dbReference type="SUPFAM" id="SSF51735">
    <property type="entry name" value="NAD(P)-binding Rossmann-fold domains"/>
    <property type="match status" value="1"/>
</dbReference>
<evidence type="ECO:0000313" key="5">
    <source>
        <dbReference type="Proteomes" id="UP001183817"/>
    </source>
</evidence>
<dbReference type="EC" id="1.1.1.25" evidence="4"/>
<dbReference type="GO" id="GO:0004764">
    <property type="term" value="F:shikimate 3-dehydrogenase (NADP+) activity"/>
    <property type="evidence" value="ECO:0007669"/>
    <property type="project" value="UniProtKB-EC"/>
</dbReference>
<accession>A0ABU2BDD3</accession>
<dbReference type="SUPFAM" id="SSF53223">
    <property type="entry name" value="Aminoacid dehydrogenase-like, N-terminal domain"/>
    <property type="match status" value="1"/>
</dbReference>
<dbReference type="InterPro" id="IPR022893">
    <property type="entry name" value="Shikimate_DH_fam"/>
</dbReference>